<dbReference type="PROSITE" id="PS51257">
    <property type="entry name" value="PROKAR_LIPOPROTEIN"/>
    <property type="match status" value="1"/>
</dbReference>
<gene>
    <name evidence="3" type="ORF">EJ913_03195</name>
</gene>
<evidence type="ECO:0000259" key="2">
    <source>
        <dbReference type="Pfam" id="PF01471"/>
    </source>
</evidence>
<comment type="caution">
    <text evidence="3">The sequence shown here is derived from an EMBL/GenBank/DDBJ whole genome shotgun (WGS) entry which is preliminary data.</text>
</comment>
<organism evidence="3 4">
    <name type="scientific">Azospirillum doebereinerae</name>
    <dbReference type="NCBI Taxonomy" id="92933"/>
    <lineage>
        <taxon>Bacteria</taxon>
        <taxon>Pseudomonadati</taxon>
        <taxon>Pseudomonadota</taxon>
        <taxon>Alphaproteobacteria</taxon>
        <taxon>Rhodospirillales</taxon>
        <taxon>Azospirillaceae</taxon>
        <taxon>Azospirillum</taxon>
    </lineage>
</organism>
<dbReference type="InterPro" id="IPR036366">
    <property type="entry name" value="PGBDSf"/>
</dbReference>
<dbReference type="InterPro" id="IPR002477">
    <property type="entry name" value="Peptidoglycan-bd-like"/>
</dbReference>
<protein>
    <submittedName>
        <fullName evidence="3">Peptidoglycan-binding protein</fullName>
    </submittedName>
</protein>
<dbReference type="Gene3D" id="1.10.101.10">
    <property type="entry name" value="PGBD-like superfamily/PGBD"/>
    <property type="match status" value="1"/>
</dbReference>
<evidence type="ECO:0000256" key="1">
    <source>
        <dbReference type="SAM" id="SignalP"/>
    </source>
</evidence>
<keyword evidence="1" id="KW-0732">Signal</keyword>
<dbReference type="Pfam" id="PF01471">
    <property type="entry name" value="PG_binding_1"/>
    <property type="match status" value="1"/>
</dbReference>
<proteinExistence type="predicted"/>
<feature type="chain" id="PRO_5018527979" evidence="1">
    <location>
        <begin position="24"/>
        <end position="106"/>
    </location>
</feature>
<accession>A0A3S0XET4</accession>
<dbReference type="Proteomes" id="UP000280346">
    <property type="component" value="Unassembled WGS sequence"/>
</dbReference>
<dbReference type="InterPro" id="IPR036365">
    <property type="entry name" value="PGBD-like_sf"/>
</dbReference>
<keyword evidence="4" id="KW-1185">Reference proteome</keyword>
<dbReference type="SUPFAM" id="SSF47090">
    <property type="entry name" value="PGBD-like"/>
    <property type="match status" value="1"/>
</dbReference>
<dbReference type="AlphaFoldDB" id="A0A3S0XET4"/>
<dbReference type="EMBL" id="RZIJ01000001">
    <property type="protein sequence ID" value="RUQ76122.1"/>
    <property type="molecule type" value="Genomic_DNA"/>
</dbReference>
<sequence>MIRYLCAALLVTAATSAATPAFAACGSDGMPPEMFRAFVSGTQEALNEHGFKAGGVDGKMGSRTQSAIRSYQRAAKLPVDGCVSQELLDHLNFAQPKVYAPGARKP</sequence>
<feature type="domain" description="Peptidoglycan binding-like" evidence="2">
    <location>
        <begin position="43"/>
        <end position="91"/>
    </location>
</feature>
<name>A0A3S0XET4_9PROT</name>
<evidence type="ECO:0000313" key="4">
    <source>
        <dbReference type="Proteomes" id="UP000280346"/>
    </source>
</evidence>
<reference evidence="3 4" key="1">
    <citation type="submission" date="2018-12" db="EMBL/GenBank/DDBJ databases">
        <authorList>
            <person name="Yang Y."/>
        </authorList>
    </citation>
    <scope>NUCLEOTIDE SEQUENCE [LARGE SCALE GENOMIC DNA]</scope>
    <source>
        <strain evidence="3 4">GSF71</strain>
    </source>
</reference>
<feature type="signal peptide" evidence="1">
    <location>
        <begin position="1"/>
        <end position="23"/>
    </location>
</feature>
<dbReference type="RefSeq" id="WP_126994664.1">
    <property type="nucleotide sequence ID" value="NZ_CP173190.1"/>
</dbReference>
<evidence type="ECO:0000313" key="3">
    <source>
        <dbReference type="EMBL" id="RUQ76122.1"/>
    </source>
</evidence>
<dbReference type="OrthoDB" id="7366802at2"/>